<dbReference type="PANTHER" id="PTHR43737:SF1">
    <property type="entry name" value="DUF1501 DOMAIN-CONTAINING PROTEIN"/>
    <property type="match status" value="1"/>
</dbReference>
<gene>
    <name evidence="1" type="ORF">RBWH47_04236</name>
</gene>
<dbReference type="Proteomes" id="UP000006222">
    <property type="component" value="Unassembled WGS sequence"/>
</dbReference>
<organism evidence="1 2">
    <name type="scientific">Rhodopirellula baltica WH47</name>
    <dbReference type="NCBI Taxonomy" id="991778"/>
    <lineage>
        <taxon>Bacteria</taxon>
        <taxon>Pseudomonadati</taxon>
        <taxon>Planctomycetota</taxon>
        <taxon>Planctomycetia</taxon>
        <taxon>Pirellulales</taxon>
        <taxon>Pirellulaceae</taxon>
        <taxon>Rhodopirellula</taxon>
    </lineage>
</organism>
<dbReference type="SUPFAM" id="SSF53649">
    <property type="entry name" value="Alkaline phosphatase-like"/>
    <property type="match status" value="1"/>
</dbReference>
<dbReference type="AlphaFoldDB" id="F2AVU8"/>
<evidence type="ECO:0000313" key="2">
    <source>
        <dbReference type="Proteomes" id="UP000006222"/>
    </source>
</evidence>
<comment type="caution">
    <text evidence="1">The sequence shown here is derived from an EMBL/GenBank/DDBJ whole genome shotgun (WGS) entry which is preliminary data.</text>
</comment>
<sequence>MPSRREFVQQASTNFGALAMAVLLQNESEAAGGGAVKVLHHPPKAKRVVQLFMAGAASHIDLWDHKPLLEKLHGQQSDFGEPVETFQNGLGPWMKSPFRFSPYGESSKMLSEVVAPLGDCVDDIAFVHNMVGKTGVHSQATYLQATGFQRPGFPGMGSWVSYGLGAINENLPTFVVLPDHRGFASNGPKNWGAAFLPASAQGTTIFPQRANPIDDLTARADFISARGDREGLAMLNRMNDRYLQERPGDSRLEARIRSYELAAAMQLHAPEALDISGETAETMQMYGLDRMGATYPDKINPAEEAEYFGRKCLIARRLLERGVRFVQIWSGNDNGFPRRNWDSHEDIQRDHGPLAHGMAVGTAALIKDLKRTGLLDDTIVLWTTEFGRMPSTQGQKGRDHNPYVFTNWMCGGGIRGGVTSGESDPWGYKPLDRAHTTQVYDIHATILHQLGIDHTQLTVRHDGVDRRLTDVHGHVLTDLI</sequence>
<proteinExistence type="predicted"/>
<dbReference type="PROSITE" id="PS51318">
    <property type="entry name" value="TAT"/>
    <property type="match status" value="1"/>
</dbReference>
<dbReference type="InterPro" id="IPR017850">
    <property type="entry name" value="Alkaline_phosphatase_core_sf"/>
</dbReference>
<dbReference type="InterPro" id="IPR006311">
    <property type="entry name" value="TAT_signal"/>
</dbReference>
<evidence type="ECO:0000313" key="1">
    <source>
        <dbReference type="EMBL" id="EGF26184.1"/>
    </source>
</evidence>
<protein>
    <submittedName>
        <fullName evidence="1">Protein containing DUF1501</fullName>
    </submittedName>
</protein>
<dbReference type="PATRIC" id="fig|991778.3.peg.4108"/>
<reference evidence="1 2" key="1">
    <citation type="journal article" date="2013" name="Mar. Genomics">
        <title>Expression of sulfatases in Rhodopirellula baltica and the diversity of sulfatases in the genus Rhodopirellula.</title>
        <authorList>
            <person name="Wegner C.E."/>
            <person name="Richter-Heitmann T."/>
            <person name="Klindworth A."/>
            <person name="Klockow C."/>
            <person name="Richter M."/>
            <person name="Achstetter T."/>
            <person name="Glockner F.O."/>
            <person name="Harder J."/>
        </authorList>
    </citation>
    <scope>NUCLEOTIDE SEQUENCE [LARGE SCALE GENOMIC DNA]</scope>
    <source>
        <strain evidence="1 2">WH47</strain>
    </source>
</reference>
<accession>F2AVU8</accession>
<dbReference type="RefSeq" id="WP_007327775.1">
    <property type="nucleotide sequence ID" value="NZ_AFAR01000191.1"/>
</dbReference>
<name>F2AVU8_RHOBT</name>
<dbReference type="InterPro" id="IPR010869">
    <property type="entry name" value="DUF1501"/>
</dbReference>
<dbReference type="PANTHER" id="PTHR43737">
    <property type="entry name" value="BLL7424 PROTEIN"/>
    <property type="match status" value="1"/>
</dbReference>
<dbReference type="Pfam" id="PF07394">
    <property type="entry name" value="DUF1501"/>
    <property type="match status" value="1"/>
</dbReference>
<dbReference type="EMBL" id="AFAR01000191">
    <property type="protein sequence ID" value="EGF26184.1"/>
    <property type="molecule type" value="Genomic_DNA"/>
</dbReference>